<dbReference type="Proteomes" id="UP000663852">
    <property type="component" value="Unassembled WGS sequence"/>
</dbReference>
<dbReference type="EMBL" id="CAJNOJ010000079">
    <property type="protein sequence ID" value="CAF1053710.1"/>
    <property type="molecule type" value="Genomic_DNA"/>
</dbReference>
<name>A0A815NR30_ADIRI</name>
<dbReference type="AlphaFoldDB" id="A0A815NR30"/>
<dbReference type="EMBL" id="CAJNOR010003716">
    <property type="protein sequence ID" value="CAF1441011.1"/>
    <property type="molecule type" value="Genomic_DNA"/>
</dbReference>
<reference evidence="2" key="1">
    <citation type="submission" date="2021-02" db="EMBL/GenBank/DDBJ databases">
        <authorList>
            <person name="Nowell W R."/>
        </authorList>
    </citation>
    <scope>NUCLEOTIDE SEQUENCE</scope>
</reference>
<gene>
    <name evidence="1" type="ORF">EDS130_LOCUS17560</name>
    <name evidence="2" type="ORF">XAT740_LOCUS36318</name>
</gene>
<accession>A0A815NR30</accession>
<dbReference type="Proteomes" id="UP000663828">
    <property type="component" value="Unassembled WGS sequence"/>
</dbReference>
<sequence>MTKMYTCIEIFPVELWLEIFRYLTCKHIALAFGRLNSFFDSILSSPQLPTIIRVRIGFAPACPSAQNFEKSSALKIEWIQALDTYETKRSGCIIPFLQNYASRLINMRVLNVYIRAKHAESKLFRLCKALPQLHRLEVLNLNCKRNFIDKSLSNSIGELFTTILQHRNLRNCSLSLWNLQETTFDRQYVLDLPLNHSIRNLRIDNIERRILFDIIPYFRGLQSLGVQYQTQGYIFDQTDMSYPIQSLSLPALSRLKLSICNLTFQRLELICNATDGCLCHLDVDYSVYVFTNHYEDYLDYFDRARWAKLLESVAVAHVDVRIHALDAVSKDIISNIAKNDPSIKWNENRTVSSYASLTIKKSN</sequence>
<evidence type="ECO:0000313" key="3">
    <source>
        <dbReference type="Proteomes" id="UP000663828"/>
    </source>
</evidence>
<protein>
    <recommendedName>
        <fullName evidence="4">F-box domain-containing protein</fullName>
    </recommendedName>
</protein>
<proteinExistence type="predicted"/>
<evidence type="ECO:0000313" key="2">
    <source>
        <dbReference type="EMBL" id="CAF1441011.1"/>
    </source>
</evidence>
<organism evidence="2 3">
    <name type="scientific">Adineta ricciae</name>
    <name type="common">Rotifer</name>
    <dbReference type="NCBI Taxonomy" id="249248"/>
    <lineage>
        <taxon>Eukaryota</taxon>
        <taxon>Metazoa</taxon>
        <taxon>Spiralia</taxon>
        <taxon>Gnathifera</taxon>
        <taxon>Rotifera</taxon>
        <taxon>Eurotatoria</taxon>
        <taxon>Bdelloidea</taxon>
        <taxon>Adinetida</taxon>
        <taxon>Adinetidae</taxon>
        <taxon>Adineta</taxon>
    </lineage>
</organism>
<comment type="caution">
    <text evidence="2">The sequence shown here is derived from an EMBL/GenBank/DDBJ whole genome shotgun (WGS) entry which is preliminary data.</text>
</comment>
<keyword evidence="3" id="KW-1185">Reference proteome</keyword>
<evidence type="ECO:0000313" key="1">
    <source>
        <dbReference type="EMBL" id="CAF1053710.1"/>
    </source>
</evidence>
<dbReference type="OrthoDB" id="10385954at2759"/>
<evidence type="ECO:0008006" key="4">
    <source>
        <dbReference type="Google" id="ProtNLM"/>
    </source>
</evidence>
<dbReference type="SUPFAM" id="SSF52047">
    <property type="entry name" value="RNI-like"/>
    <property type="match status" value="1"/>
</dbReference>